<dbReference type="PANTHER" id="PTHR37252">
    <property type="entry name" value="POLYADENYLATE-BINDING PROTEIN-INTERACTING PROTEIN 6"/>
    <property type="match status" value="1"/>
</dbReference>
<keyword evidence="5" id="KW-1185">Reference proteome</keyword>
<dbReference type="InterPro" id="IPR003892">
    <property type="entry name" value="CUE"/>
</dbReference>
<evidence type="ECO:0000313" key="5">
    <source>
        <dbReference type="Proteomes" id="UP000283530"/>
    </source>
</evidence>
<dbReference type="InterPro" id="IPR038981">
    <property type="entry name" value="CID5/CID6"/>
</dbReference>
<evidence type="ECO:0000313" key="4">
    <source>
        <dbReference type="EMBL" id="RWR83046.1"/>
    </source>
</evidence>
<accession>A0A3S3N0G6</accession>
<evidence type="ECO:0000256" key="2">
    <source>
        <dbReference type="SAM" id="MobiDB-lite"/>
    </source>
</evidence>
<evidence type="ECO:0000259" key="3">
    <source>
        <dbReference type="PROSITE" id="PS51140"/>
    </source>
</evidence>
<gene>
    <name evidence="4" type="ORF">CKAN_01178600</name>
</gene>
<feature type="coiled-coil region" evidence="1">
    <location>
        <begin position="45"/>
        <end position="72"/>
    </location>
</feature>
<feature type="compositionally biased region" description="Polar residues" evidence="2">
    <location>
        <begin position="192"/>
        <end position="204"/>
    </location>
</feature>
<dbReference type="EMBL" id="QPKB01000004">
    <property type="protein sequence ID" value="RWR83046.1"/>
    <property type="molecule type" value="Genomic_DNA"/>
</dbReference>
<dbReference type="Gene3D" id="1.10.8.10">
    <property type="entry name" value="DNA helicase RuvA subunit, C-terminal domain"/>
    <property type="match status" value="1"/>
</dbReference>
<feature type="domain" description="CUE" evidence="3">
    <location>
        <begin position="133"/>
        <end position="176"/>
    </location>
</feature>
<protein>
    <submittedName>
        <fullName evidence="4">Polyadenylate-binding protein-interacting protein 6</fullName>
    </submittedName>
</protein>
<dbReference type="PANTHER" id="PTHR37252:SF3">
    <property type="entry name" value="POLYADENYLATE-BINDING PROTEIN-INTERACTING PROTEIN 6"/>
    <property type="match status" value="1"/>
</dbReference>
<dbReference type="OrthoDB" id="769720at2759"/>
<sequence length="226" mass="25065">MPGDCYLDKTLCRDDEARMSPLNPYAAPFIPFSRQRADNENVVPITSENSKIDDATAQYKQVKEDEAKAIKRTCGDFKTSYENPQHQLPTNSYIEGPPGSGGLSGKDYNIHSFQDPISRRTRYGTEKRSSFEEQELDLAYLTAEFPGMSEQSLLDVYCANAGDLEASVDMLIQLEDDEVLRLPDTLDLLDISESSTPGDSSRMQKTTDHGEASGSSSSRPFASQLQ</sequence>
<reference evidence="4 5" key="1">
    <citation type="journal article" date="2019" name="Nat. Plants">
        <title>Stout camphor tree genome fills gaps in understanding of flowering plant genome evolution.</title>
        <authorList>
            <person name="Chaw S.M."/>
            <person name="Liu Y.C."/>
            <person name="Wu Y.W."/>
            <person name="Wang H.Y."/>
            <person name="Lin C.I."/>
            <person name="Wu C.S."/>
            <person name="Ke H.M."/>
            <person name="Chang L.Y."/>
            <person name="Hsu C.Y."/>
            <person name="Yang H.T."/>
            <person name="Sudianto E."/>
            <person name="Hsu M.H."/>
            <person name="Wu K.P."/>
            <person name="Wang L.N."/>
            <person name="Leebens-Mack J.H."/>
            <person name="Tsai I.J."/>
        </authorList>
    </citation>
    <scope>NUCLEOTIDE SEQUENCE [LARGE SCALE GENOMIC DNA]</scope>
    <source>
        <strain evidence="5">cv. Chaw 1501</strain>
        <tissue evidence="4">Young leaves</tissue>
    </source>
</reference>
<name>A0A3S3N0G6_9MAGN</name>
<comment type="caution">
    <text evidence="4">The sequence shown here is derived from an EMBL/GenBank/DDBJ whole genome shotgun (WGS) entry which is preliminary data.</text>
</comment>
<organism evidence="4 5">
    <name type="scientific">Cinnamomum micranthum f. kanehirae</name>
    <dbReference type="NCBI Taxonomy" id="337451"/>
    <lineage>
        <taxon>Eukaryota</taxon>
        <taxon>Viridiplantae</taxon>
        <taxon>Streptophyta</taxon>
        <taxon>Embryophyta</taxon>
        <taxon>Tracheophyta</taxon>
        <taxon>Spermatophyta</taxon>
        <taxon>Magnoliopsida</taxon>
        <taxon>Magnoliidae</taxon>
        <taxon>Laurales</taxon>
        <taxon>Lauraceae</taxon>
        <taxon>Cinnamomum</taxon>
    </lineage>
</organism>
<dbReference type="Proteomes" id="UP000283530">
    <property type="component" value="Unassembled WGS sequence"/>
</dbReference>
<keyword evidence="1" id="KW-0175">Coiled coil</keyword>
<dbReference type="GO" id="GO:0043130">
    <property type="term" value="F:ubiquitin binding"/>
    <property type="evidence" value="ECO:0007669"/>
    <property type="project" value="InterPro"/>
</dbReference>
<proteinExistence type="predicted"/>
<dbReference type="PROSITE" id="PS51140">
    <property type="entry name" value="CUE"/>
    <property type="match status" value="1"/>
</dbReference>
<dbReference type="AlphaFoldDB" id="A0A3S3N0G6"/>
<evidence type="ECO:0000256" key="1">
    <source>
        <dbReference type="SAM" id="Coils"/>
    </source>
</evidence>
<feature type="region of interest" description="Disordered" evidence="2">
    <location>
        <begin position="190"/>
        <end position="226"/>
    </location>
</feature>